<reference evidence="1" key="1">
    <citation type="submission" date="2023-03" db="EMBL/GenBank/DDBJ databases">
        <title>Massive genome expansion in bonnet fungi (Mycena s.s.) driven by repeated elements and novel gene families across ecological guilds.</title>
        <authorList>
            <consortium name="Lawrence Berkeley National Laboratory"/>
            <person name="Harder C.B."/>
            <person name="Miyauchi S."/>
            <person name="Viragh M."/>
            <person name="Kuo A."/>
            <person name="Thoen E."/>
            <person name="Andreopoulos B."/>
            <person name="Lu D."/>
            <person name="Skrede I."/>
            <person name="Drula E."/>
            <person name="Henrissat B."/>
            <person name="Morin E."/>
            <person name="Kohler A."/>
            <person name="Barry K."/>
            <person name="LaButti K."/>
            <person name="Morin E."/>
            <person name="Salamov A."/>
            <person name="Lipzen A."/>
            <person name="Mereny Z."/>
            <person name="Hegedus B."/>
            <person name="Baldrian P."/>
            <person name="Stursova M."/>
            <person name="Weitz H."/>
            <person name="Taylor A."/>
            <person name="Grigoriev I.V."/>
            <person name="Nagy L.G."/>
            <person name="Martin F."/>
            <person name="Kauserud H."/>
        </authorList>
    </citation>
    <scope>NUCLEOTIDE SEQUENCE</scope>
    <source>
        <strain evidence="1">CBHHK200</strain>
    </source>
</reference>
<proteinExistence type="predicted"/>
<accession>A0AAD6X414</accession>
<evidence type="ECO:0000313" key="1">
    <source>
        <dbReference type="EMBL" id="KAJ7034086.1"/>
    </source>
</evidence>
<dbReference type="EMBL" id="JARJCM010000060">
    <property type="protein sequence ID" value="KAJ7034086.1"/>
    <property type="molecule type" value="Genomic_DNA"/>
</dbReference>
<name>A0AAD6X414_9AGAR</name>
<dbReference type="AlphaFoldDB" id="A0AAD6X414"/>
<organism evidence="1 2">
    <name type="scientific">Mycena alexandri</name>
    <dbReference type="NCBI Taxonomy" id="1745969"/>
    <lineage>
        <taxon>Eukaryota</taxon>
        <taxon>Fungi</taxon>
        <taxon>Dikarya</taxon>
        <taxon>Basidiomycota</taxon>
        <taxon>Agaricomycotina</taxon>
        <taxon>Agaricomycetes</taxon>
        <taxon>Agaricomycetidae</taxon>
        <taxon>Agaricales</taxon>
        <taxon>Marasmiineae</taxon>
        <taxon>Mycenaceae</taxon>
        <taxon>Mycena</taxon>
    </lineage>
</organism>
<gene>
    <name evidence="1" type="ORF">C8F04DRAFT_956887</name>
</gene>
<dbReference type="Proteomes" id="UP001218188">
    <property type="component" value="Unassembled WGS sequence"/>
</dbReference>
<keyword evidence="2" id="KW-1185">Reference proteome</keyword>
<sequence>MIGRQSAISSTVSKREIADRILDLMIPMSVREVMETAKEVRTEFQEMIKVKNVKAVLLGSAQQHPIFTSWGWPRFQGGVLIKVELETAGSKICAIIDTGSQLNIARADIAALKIKRSVD</sequence>
<feature type="non-terminal residue" evidence="1">
    <location>
        <position position="119"/>
    </location>
</feature>
<evidence type="ECO:0000313" key="2">
    <source>
        <dbReference type="Proteomes" id="UP001218188"/>
    </source>
</evidence>
<protein>
    <submittedName>
        <fullName evidence="1">Uncharacterized protein</fullName>
    </submittedName>
</protein>
<comment type="caution">
    <text evidence="1">The sequence shown here is derived from an EMBL/GenBank/DDBJ whole genome shotgun (WGS) entry which is preliminary data.</text>
</comment>